<reference evidence="1 2" key="1">
    <citation type="submission" date="2017-05" db="EMBL/GenBank/DDBJ databases">
        <authorList>
            <person name="Varghese N."/>
            <person name="Submissions S."/>
        </authorList>
    </citation>
    <scope>NUCLEOTIDE SEQUENCE [LARGE SCALE GENOMIC DNA]</scope>
    <source>
        <strain evidence="1 2">DSM 27040</strain>
    </source>
</reference>
<evidence type="ECO:0000313" key="2">
    <source>
        <dbReference type="Proteomes" id="UP000319040"/>
    </source>
</evidence>
<gene>
    <name evidence="1" type="ORF">SAMN06265379_101285</name>
</gene>
<proteinExistence type="predicted"/>
<dbReference type="AlphaFoldDB" id="A0A521ANZ3"/>
<protein>
    <submittedName>
        <fullName evidence="1">Uncharacterized protein</fullName>
    </submittedName>
</protein>
<organism evidence="1 2">
    <name type="scientific">Saccharicrinis carchari</name>
    <dbReference type="NCBI Taxonomy" id="1168039"/>
    <lineage>
        <taxon>Bacteria</taxon>
        <taxon>Pseudomonadati</taxon>
        <taxon>Bacteroidota</taxon>
        <taxon>Bacteroidia</taxon>
        <taxon>Marinilabiliales</taxon>
        <taxon>Marinilabiliaceae</taxon>
        <taxon>Saccharicrinis</taxon>
    </lineage>
</organism>
<evidence type="ECO:0000313" key="1">
    <source>
        <dbReference type="EMBL" id="SMO36527.1"/>
    </source>
</evidence>
<sequence length="292" mass="33689">MYILNSGQMHITCERPPEKYYLSQSTAELEKLFLVRETCYLTQKTKNMYLSKKILSCLFVLVMPFTACQHSVSLSTNVSVNFDYLKGTWLQKESEILTFVDFYSPHEARFVHAANMEVVYDTFYYAIEGNQMSIKWKQSEAQETLHQLTKVDERTFKLSNFTVIPENPDIFYLKKEIVTDTFNDTIEIATDKIYCDKVNGFCLQMLSVPADSRCPEGAECVWAGDAHVVFDMVFDNKGGRQHFTLHTNAAFATDTLINNIRLTLIELLPYPVLNQTIKPKDYIVKVVVEKIE</sequence>
<dbReference type="EMBL" id="FXTB01000001">
    <property type="protein sequence ID" value="SMO36527.1"/>
    <property type="molecule type" value="Genomic_DNA"/>
</dbReference>
<name>A0A521ANZ3_SACCC</name>
<keyword evidence="2" id="KW-1185">Reference proteome</keyword>
<dbReference type="Proteomes" id="UP000319040">
    <property type="component" value="Unassembled WGS sequence"/>
</dbReference>
<accession>A0A521ANZ3</accession>